<dbReference type="Gene3D" id="3.40.50.150">
    <property type="entry name" value="Vaccinia Virus protein VP39"/>
    <property type="match status" value="1"/>
</dbReference>
<dbReference type="EMBL" id="JAOYOD010000001">
    <property type="protein sequence ID" value="MCV9386043.1"/>
    <property type="molecule type" value="Genomic_DNA"/>
</dbReference>
<dbReference type="RefSeq" id="WP_264136829.1">
    <property type="nucleotide sequence ID" value="NZ_JAOYOD010000001.1"/>
</dbReference>
<sequence length="248" mass="28971">MWYWLYRTDQHSLQAPLVFDLYQKVFRKRHIIDSDILNLWDSLKKSDQAIHQQYGAGSLIDSKEYSVFKIARYGVTSPKNASLIYQFISYFKSKNVLELGSSIGLHSAVLARNSYLDKLVTVDRQEDLIKIAKYNFEQLGIENIEVVHDDVFKYINNAEASAQKFDLIYVDADHSYSALMRYNDILPRILSEGTSVIIYDDINWSPDMRKGWNEISRQFRGGLILETYQFGIMIYDSGLQRQHHVINY</sequence>
<name>A0ABT3CQR0_9BACT</name>
<evidence type="ECO:0000256" key="1">
    <source>
        <dbReference type="ARBA" id="ARBA00022603"/>
    </source>
</evidence>
<protein>
    <submittedName>
        <fullName evidence="4">Methyltransferase domain-containing protein</fullName>
    </submittedName>
</protein>
<comment type="caution">
    <text evidence="4">The sequence shown here is derived from an EMBL/GenBank/DDBJ whole genome shotgun (WGS) entry which is preliminary data.</text>
</comment>
<dbReference type="SUPFAM" id="SSF53335">
    <property type="entry name" value="S-adenosyl-L-methionine-dependent methyltransferases"/>
    <property type="match status" value="1"/>
</dbReference>
<accession>A0ABT3CQR0</accession>
<dbReference type="CDD" id="cd02440">
    <property type="entry name" value="AdoMet_MTases"/>
    <property type="match status" value="1"/>
</dbReference>
<evidence type="ECO:0000313" key="4">
    <source>
        <dbReference type="EMBL" id="MCV9386043.1"/>
    </source>
</evidence>
<dbReference type="InterPro" id="IPR002935">
    <property type="entry name" value="SAM_O-MeTrfase"/>
</dbReference>
<evidence type="ECO:0000313" key="5">
    <source>
        <dbReference type="Proteomes" id="UP001300692"/>
    </source>
</evidence>
<gene>
    <name evidence="4" type="ORF">N7U62_05180</name>
</gene>
<keyword evidence="5" id="KW-1185">Reference proteome</keyword>
<proteinExistence type="predicted"/>
<dbReference type="GO" id="GO:0008168">
    <property type="term" value="F:methyltransferase activity"/>
    <property type="evidence" value="ECO:0007669"/>
    <property type="project" value="UniProtKB-KW"/>
</dbReference>
<dbReference type="InterPro" id="IPR029063">
    <property type="entry name" value="SAM-dependent_MTases_sf"/>
</dbReference>
<keyword evidence="1 4" id="KW-0489">Methyltransferase</keyword>
<dbReference type="Pfam" id="PF01596">
    <property type="entry name" value="Methyltransf_3"/>
    <property type="match status" value="1"/>
</dbReference>
<evidence type="ECO:0000256" key="2">
    <source>
        <dbReference type="ARBA" id="ARBA00022679"/>
    </source>
</evidence>
<evidence type="ECO:0000256" key="3">
    <source>
        <dbReference type="ARBA" id="ARBA00022691"/>
    </source>
</evidence>
<organism evidence="4 5">
    <name type="scientific">Reichenbachiella ulvae</name>
    <dbReference type="NCBI Taxonomy" id="2980104"/>
    <lineage>
        <taxon>Bacteria</taxon>
        <taxon>Pseudomonadati</taxon>
        <taxon>Bacteroidota</taxon>
        <taxon>Cytophagia</taxon>
        <taxon>Cytophagales</taxon>
        <taxon>Reichenbachiellaceae</taxon>
        <taxon>Reichenbachiella</taxon>
    </lineage>
</organism>
<keyword evidence="3" id="KW-0949">S-adenosyl-L-methionine</keyword>
<reference evidence="4 5" key="1">
    <citation type="submission" date="2022-10" db="EMBL/GenBank/DDBJ databases">
        <title>Comparative genomics and taxonomic characterization of three novel marine species of genus Reichenbachiella exhibiting antioxidant and polysaccharide degradation activities.</title>
        <authorList>
            <person name="Muhammad N."/>
            <person name="Lee Y.-J."/>
            <person name="Ko J."/>
            <person name="Kim S.-G."/>
        </authorList>
    </citation>
    <scope>NUCLEOTIDE SEQUENCE [LARGE SCALE GENOMIC DNA]</scope>
    <source>
        <strain evidence="4 5">ABR2-5</strain>
    </source>
</reference>
<keyword evidence="2" id="KW-0808">Transferase</keyword>
<dbReference type="GO" id="GO:0032259">
    <property type="term" value="P:methylation"/>
    <property type="evidence" value="ECO:0007669"/>
    <property type="project" value="UniProtKB-KW"/>
</dbReference>
<dbReference type="Proteomes" id="UP001300692">
    <property type="component" value="Unassembled WGS sequence"/>
</dbReference>